<evidence type="ECO:0000313" key="2">
    <source>
        <dbReference type="EMBL" id="MBT0768216.1"/>
    </source>
</evidence>
<dbReference type="EMBL" id="JAHBAY010000002">
    <property type="protein sequence ID" value="MBT0768216.1"/>
    <property type="molecule type" value="Genomic_DNA"/>
</dbReference>
<name>A0ABS5TB06_9ACTN</name>
<feature type="domain" description="DUF6760" evidence="1">
    <location>
        <begin position="4"/>
        <end position="49"/>
    </location>
</feature>
<sequence>MLSYPAEAVWQETAFLAYHLHWSLEAVLDLEHLDRVRMVRAVANLNERARLEARDAVTS</sequence>
<reference evidence="2 3" key="1">
    <citation type="submission" date="2021-05" db="EMBL/GenBank/DDBJ databases">
        <title>Kineosporia and Streptomyces sp. nov. two new marine actinobacteria isolated from Coral.</title>
        <authorList>
            <person name="Buangrab K."/>
            <person name="Sutthacheep M."/>
            <person name="Yeemin T."/>
            <person name="Harunari E."/>
            <person name="Igarashi Y."/>
            <person name="Kanchanasin P."/>
            <person name="Tanasupawat S."/>
            <person name="Phongsopitanun W."/>
        </authorList>
    </citation>
    <scope>NUCLEOTIDE SEQUENCE [LARGE SCALE GENOMIC DNA]</scope>
    <source>
        <strain evidence="2 3">J2-2</strain>
    </source>
</reference>
<gene>
    <name evidence="2" type="ORF">KIH74_04735</name>
</gene>
<evidence type="ECO:0000259" key="1">
    <source>
        <dbReference type="Pfam" id="PF20546"/>
    </source>
</evidence>
<organism evidence="2 3">
    <name type="scientific">Kineosporia corallincola</name>
    <dbReference type="NCBI Taxonomy" id="2835133"/>
    <lineage>
        <taxon>Bacteria</taxon>
        <taxon>Bacillati</taxon>
        <taxon>Actinomycetota</taxon>
        <taxon>Actinomycetes</taxon>
        <taxon>Kineosporiales</taxon>
        <taxon>Kineosporiaceae</taxon>
        <taxon>Kineosporia</taxon>
    </lineage>
</organism>
<comment type="caution">
    <text evidence="2">The sequence shown here is derived from an EMBL/GenBank/DDBJ whole genome shotgun (WGS) entry which is preliminary data.</text>
</comment>
<evidence type="ECO:0000313" key="3">
    <source>
        <dbReference type="Proteomes" id="UP001197247"/>
    </source>
</evidence>
<dbReference type="Proteomes" id="UP001197247">
    <property type="component" value="Unassembled WGS sequence"/>
</dbReference>
<dbReference type="Pfam" id="PF20546">
    <property type="entry name" value="DUF6760"/>
    <property type="match status" value="1"/>
</dbReference>
<accession>A0ABS5TB06</accession>
<dbReference type="RefSeq" id="WP_214154520.1">
    <property type="nucleotide sequence ID" value="NZ_JAHBAY010000002.1"/>
</dbReference>
<proteinExistence type="predicted"/>
<dbReference type="InterPro" id="IPR046648">
    <property type="entry name" value="DUF6760"/>
</dbReference>
<keyword evidence="3" id="KW-1185">Reference proteome</keyword>
<protein>
    <recommendedName>
        <fullName evidence="1">DUF6760 domain-containing protein</fullName>
    </recommendedName>
</protein>